<comment type="caution">
    <text evidence="1">The sequence shown here is derived from an EMBL/GenBank/DDBJ whole genome shotgun (WGS) entry which is preliminary data.</text>
</comment>
<dbReference type="AlphaFoldDB" id="A0A4S2MAQ1"/>
<gene>
    <name evidence="1" type="ORF">CRM22_001421</name>
</gene>
<evidence type="ECO:0000313" key="1">
    <source>
        <dbReference type="EMBL" id="TGZ73603.1"/>
    </source>
</evidence>
<reference evidence="1 2" key="1">
    <citation type="journal article" date="2019" name="BMC Genomics">
        <title>New insights from Opisthorchis felineus genome: update on genomics of the epidemiologically important liver flukes.</title>
        <authorList>
            <person name="Ershov N.I."/>
            <person name="Mordvinov V.A."/>
            <person name="Prokhortchouk E.B."/>
            <person name="Pakharukova M.Y."/>
            <person name="Gunbin K.V."/>
            <person name="Ustyantsev K."/>
            <person name="Genaev M.A."/>
            <person name="Blinov A.G."/>
            <person name="Mazur A."/>
            <person name="Boulygina E."/>
            <person name="Tsygankova S."/>
            <person name="Khrameeva E."/>
            <person name="Chekanov N."/>
            <person name="Fan G."/>
            <person name="Xiao A."/>
            <person name="Zhang H."/>
            <person name="Xu X."/>
            <person name="Yang H."/>
            <person name="Solovyev V."/>
            <person name="Lee S.M."/>
            <person name="Liu X."/>
            <person name="Afonnikov D.A."/>
            <person name="Skryabin K.G."/>
        </authorList>
    </citation>
    <scope>NUCLEOTIDE SEQUENCE [LARGE SCALE GENOMIC DNA]</scope>
    <source>
        <strain evidence="1">AK-0245</strain>
        <tissue evidence="1">Whole organism</tissue>
    </source>
</reference>
<organism evidence="1 2">
    <name type="scientific">Opisthorchis felineus</name>
    <dbReference type="NCBI Taxonomy" id="147828"/>
    <lineage>
        <taxon>Eukaryota</taxon>
        <taxon>Metazoa</taxon>
        <taxon>Spiralia</taxon>
        <taxon>Lophotrochozoa</taxon>
        <taxon>Platyhelminthes</taxon>
        <taxon>Trematoda</taxon>
        <taxon>Digenea</taxon>
        <taxon>Opisthorchiida</taxon>
        <taxon>Opisthorchiata</taxon>
        <taxon>Opisthorchiidae</taxon>
        <taxon>Opisthorchis</taxon>
    </lineage>
</organism>
<evidence type="ECO:0000313" key="2">
    <source>
        <dbReference type="Proteomes" id="UP000308267"/>
    </source>
</evidence>
<protein>
    <submittedName>
        <fullName evidence="1">Uncharacterized protein</fullName>
    </submittedName>
</protein>
<sequence length="110" mass="12100">MHRGLCIALQNVCLCNSHSACVRTAGVHLRGREIKANNAGLWIIYPVTEGQTGNLFRLEFENIEALKAPLLTLSLRRVPSAVFADLAMGTVVQLRKVLDPPLPATARVRR</sequence>
<accession>A0A4S2MAQ1</accession>
<dbReference type="Proteomes" id="UP000308267">
    <property type="component" value="Unassembled WGS sequence"/>
</dbReference>
<proteinExistence type="predicted"/>
<name>A0A4S2MAQ1_OPIFE</name>
<keyword evidence="2" id="KW-1185">Reference proteome</keyword>
<dbReference type="EMBL" id="SJOL01002520">
    <property type="protein sequence ID" value="TGZ73603.1"/>
    <property type="molecule type" value="Genomic_DNA"/>
</dbReference>
<feature type="non-terminal residue" evidence="1">
    <location>
        <position position="110"/>
    </location>
</feature>